<reference evidence="2 3" key="1">
    <citation type="submission" date="2017-07" db="EMBL/GenBank/DDBJ databases">
        <title>Amycolatopsis thailandensis Genome sequencing and assembly.</title>
        <authorList>
            <person name="Kaur N."/>
            <person name="Mayilraj S."/>
        </authorList>
    </citation>
    <scope>NUCLEOTIDE SEQUENCE [LARGE SCALE GENOMIC DNA]</scope>
    <source>
        <strain evidence="2 3">JCM 16380</strain>
    </source>
</reference>
<dbReference type="GO" id="GO:0005524">
    <property type="term" value="F:ATP binding"/>
    <property type="evidence" value="ECO:0007669"/>
    <property type="project" value="UniProtKB-KW"/>
</dbReference>
<keyword evidence="2" id="KW-0067">ATP-binding</keyword>
<sequence length="257" mass="29115">MTSTKPLRLAISGTYSTGKSTTTEAMAFATGLPRTHAKTSREILADVVPGKQVQELSAMELIKLGLRRFEERVANESIPGGFVSDGSVVHEWVYGEARMRVGINPGASWGLRQLKTLSGFHVRRFYQQYMDIYGDLTKDRARRLYDAYVHLPVEFPMHADGHRPVSEEFRLLSDQLLLESLDELGLPYLIVRGSIAERVAQIVDHHQLPLVMPIGEAIVRAQDRVRAATDLIEADARVHDARRRKSLYRRITYALRY</sequence>
<evidence type="ECO:0000313" key="3">
    <source>
        <dbReference type="Proteomes" id="UP000215223"/>
    </source>
</evidence>
<accession>A0A229RCT8</accession>
<keyword evidence="2" id="KW-0547">Nucleotide-binding</keyword>
<dbReference type="Proteomes" id="UP000215223">
    <property type="component" value="Unassembled WGS sequence"/>
</dbReference>
<dbReference type="AlphaFoldDB" id="A0A229RCT8"/>
<dbReference type="InterPro" id="IPR038727">
    <property type="entry name" value="NadR/Ttd14_AAA_dom"/>
</dbReference>
<organism evidence="2 3">
    <name type="scientific">Amycolatopsis thailandensis</name>
    <dbReference type="NCBI Taxonomy" id="589330"/>
    <lineage>
        <taxon>Bacteria</taxon>
        <taxon>Bacillati</taxon>
        <taxon>Actinomycetota</taxon>
        <taxon>Actinomycetes</taxon>
        <taxon>Pseudonocardiales</taxon>
        <taxon>Pseudonocardiaceae</taxon>
        <taxon>Amycolatopsis</taxon>
    </lineage>
</organism>
<dbReference type="RefSeq" id="WP_093939213.1">
    <property type="nucleotide sequence ID" value="NZ_NMQT01000190.1"/>
</dbReference>
<proteinExistence type="predicted"/>
<dbReference type="Pfam" id="PF13521">
    <property type="entry name" value="AAA_28"/>
    <property type="match status" value="1"/>
</dbReference>
<dbReference type="Gene3D" id="3.40.50.300">
    <property type="entry name" value="P-loop containing nucleotide triphosphate hydrolases"/>
    <property type="match status" value="1"/>
</dbReference>
<dbReference type="EMBL" id="NMQT01000190">
    <property type="protein sequence ID" value="OXM44261.1"/>
    <property type="molecule type" value="Genomic_DNA"/>
</dbReference>
<dbReference type="OrthoDB" id="4523277at2"/>
<feature type="domain" description="NadR/Ttd14 AAA" evidence="1">
    <location>
        <begin position="9"/>
        <end position="198"/>
    </location>
</feature>
<keyword evidence="3" id="KW-1185">Reference proteome</keyword>
<evidence type="ECO:0000259" key="1">
    <source>
        <dbReference type="Pfam" id="PF13521"/>
    </source>
</evidence>
<gene>
    <name evidence="2" type="ORF">CFP71_40625</name>
</gene>
<comment type="caution">
    <text evidence="2">The sequence shown here is derived from an EMBL/GenBank/DDBJ whole genome shotgun (WGS) entry which is preliminary data.</text>
</comment>
<name>A0A229RCT8_9PSEU</name>
<protein>
    <submittedName>
        <fullName evidence="2">ATP-binding protein</fullName>
    </submittedName>
</protein>
<evidence type="ECO:0000313" key="2">
    <source>
        <dbReference type="EMBL" id="OXM44261.1"/>
    </source>
</evidence>
<dbReference type="InterPro" id="IPR027417">
    <property type="entry name" value="P-loop_NTPase"/>
</dbReference>